<evidence type="ECO:0000313" key="1">
    <source>
        <dbReference type="EMBL" id="CAH8304582.1"/>
    </source>
</evidence>
<accession>A0ABC8IX61</accession>
<evidence type="ECO:0000313" key="2">
    <source>
        <dbReference type="Proteomes" id="UP001642260"/>
    </source>
</evidence>
<comment type="caution">
    <text evidence="1">The sequence shown here is derived from an EMBL/GenBank/DDBJ whole genome shotgun (WGS) entry which is preliminary data.</text>
</comment>
<name>A0ABC8IX61_ERUVS</name>
<dbReference type="Proteomes" id="UP001642260">
    <property type="component" value="Unassembled WGS sequence"/>
</dbReference>
<proteinExistence type="predicted"/>
<dbReference type="AlphaFoldDB" id="A0ABC8IX61"/>
<sequence>MEEILLTWRMFATGEERLGERVKSYHKNKKIELIIDALELEELKFLRKSTCYFIKEFDKWFVWYCKVIHKETAVSRSKDRSKTCR</sequence>
<protein>
    <submittedName>
        <fullName evidence="1">Uncharacterized protein</fullName>
    </submittedName>
</protein>
<organism evidence="1 2">
    <name type="scientific">Eruca vesicaria subsp. sativa</name>
    <name type="common">Garden rocket</name>
    <name type="synonym">Eruca sativa</name>
    <dbReference type="NCBI Taxonomy" id="29727"/>
    <lineage>
        <taxon>Eukaryota</taxon>
        <taxon>Viridiplantae</taxon>
        <taxon>Streptophyta</taxon>
        <taxon>Embryophyta</taxon>
        <taxon>Tracheophyta</taxon>
        <taxon>Spermatophyta</taxon>
        <taxon>Magnoliopsida</taxon>
        <taxon>eudicotyledons</taxon>
        <taxon>Gunneridae</taxon>
        <taxon>Pentapetalae</taxon>
        <taxon>rosids</taxon>
        <taxon>malvids</taxon>
        <taxon>Brassicales</taxon>
        <taxon>Brassicaceae</taxon>
        <taxon>Brassiceae</taxon>
        <taxon>Eruca</taxon>
    </lineage>
</organism>
<gene>
    <name evidence="1" type="ORF">ERUC_LOCUS3661</name>
</gene>
<keyword evidence="2" id="KW-1185">Reference proteome</keyword>
<dbReference type="EMBL" id="CAKOAT010059933">
    <property type="protein sequence ID" value="CAH8304582.1"/>
    <property type="molecule type" value="Genomic_DNA"/>
</dbReference>
<reference evidence="1 2" key="1">
    <citation type="submission" date="2022-03" db="EMBL/GenBank/DDBJ databases">
        <authorList>
            <person name="Macdonald S."/>
            <person name="Ahmed S."/>
            <person name="Newling K."/>
        </authorList>
    </citation>
    <scope>NUCLEOTIDE SEQUENCE [LARGE SCALE GENOMIC DNA]</scope>
</reference>